<sequence>MALSRSKKNEVLSRLAIFEESVPRLGISFSIDLFTPKQATGPTRALTNLRRTTSLTLIISVCKMSFTQCFAIVLILLTAQVQGLVEQRMPHPSFLERQLREDNSANPVTSDVLAATTLKDKPTGNISDLAALIDALVASSAIETDAPFSSNWPSTLGGSDGPAENAKSSEDQEFEDIEISFTASPELSSASNKTASSASFDYTPSSSSDLENTVGSDINMEGGEAIPNSLATSPLPFDTIAWIFAVQMLTFIFEMAD</sequence>
<dbReference type="AlphaFoldDB" id="A0A9W6WMZ5"/>
<evidence type="ECO:0000256" key="1">
    <source>
        <dbReference type="SAM" id="MobiDB-lite"/>
    </source>
</evidence>
<name>A0A9W6WMZ5_9STRA</name>
<dbReference type="OrthoDB" id="113078at2759"/>
<keyword evidence="4" id="KW-1185">Reference proteome</keyword>
<keyword evidence="2" id="KW-1133">Transmembrane helix</keyword>
<dbReference type="Proteomes" id="UP001165083">
    <property type="component" value="Unassembled WGS sequence"/>
</dbReference>
<organism evidence="3 4">
    <name type="scientific">Phytophthora lilii</name>
    <dbReference type="NCBI Taxonomy" id="2077276"/>
    <lineage>
        <taxon>Eukaryota</taxon>
        <taxon>Sar</taxon>
        <taxon>Stramenopiles</taxon>
        <taxon>Oomycota</taxon>
        <taxon>Peronosporomycetes</taxon>
        <taxon>Peronosporales</taxon>
        <taxon>Peronosporaceae</taxon>
        <taxon>Phytophthora</taxon>
    </lineage>
</organism>
<evidence type="ECO:0000313" key="3">
    <source>
        <dbReference type="EMBL" id="GMF09134.1"/>
    </source>
</evidence>
<reference evidence="3" key="1">
    <citation type="submission" date="2023-04" db="EMBL/GenBank/DDBJ databases">
        <title>Phytophthora lilii NBRC 32176.</title>
        <authorList>
            <person name="Ichikawa N."/>
            <person name="Sato H."/>
            <person name="Tonouchi N."/>
        </authorList>
    </citation>
    <scope>NUCLEOTIDE SEQUENCE</scope>
    <source>
        <strain evidence="3">NBRC 32176</strain>
    </source>
</reference>
<accession>A0A9W6WMZ5</accession>
<keyword evidence="2" id="KW-0472">Membrane</keyword>
<feature type="region of interest" description="Disordered" evidence="1">
    <location>
        <begin position="149"/>
        <end position="172"/>
    </location>
</feature>
<comment type="caution">
    <text evidence="3">The sequence shown here is derived from an EMBL/GenBank/DDBJ whole genome shotgun (WGS) entry which is preliminary data.</text>
</comment>
<gene>
    <name evidence="3" type="ORF">Plil01_000006700</name>
</gene>
<protein>
    <submittedName>
        <fullName evidence="3">Unnamed protein product</fullName>
    </submittedName>
</protein>
<evidence type="ECO:0000313" key="4">
    <source>
        <dbReference type="Proteomes" id="UP001165083"/>
    </source>
</evidence>
<evidence type="ECO:0000256" key="2">
    <source>
        <dbReference type="SAM" id="Phobius"/>
    </source>
</evidence>
<feature type="region of interest" description="Disordered" evidence="1">
    <location>
        <begin position="188"/>
        <end position="220"/>
    </location>
</feature>
<dbReference type="EMBL" id="BSXW01000001">
    <property type="protein sequence ID" value="GMF09134.1"/>
    <property type="molecule type" value="Genomic_DNA"/>
</dbReference>
<feature type="transmembrane region" description="Helical" evidence="2">
    <location>
        <begin position="54"/>
        <end position="79"/>
    </location>
</feature>
<feature type="compositionally biased region" description="Low complexity" evidence="1">
    <location>
        <begin position="188"/>
        <end position="199"/>
    </location>
</feature>
<keyword evidence="2" id="KW-0812">Transmembrane</keyword>
<feature type="compositionally biased region" description="Polar residues" evidence="1">
    <location>
        <begin position="200"/>
        <end position="216"/>
    </location>
</feature>
<proteinExistence type="predicted"/>